<keyword evidence="1" id="KW-0812">Transmembrane</keyword>
<protein>
    <submittedName>
        <fullName evidence="2">Uncharacterized protein</fullName>
    </submittedName>
</protein>
<dbReference type="Proteomes" id="UP000440498">
    <property type="component" value="Unassembled WGS sequence"/>
</dbReference>
<evidence type="ECO:0000256" key="1">
    <source>
        <dbReference type="SAM" id="Phobius"/>
    </source>
</evidence>
<dbReference type="AlphaFoldDB" id="A0A6A7MXM9"/>
<reference evidence="2 3" key="1">
    <citation type="submission" date="2019-10" db="EMBL/GenBank/DDBJ databases">
        <title>Two novel species isolated from a subtropical stream in China.</title>
        <authorList>
            <person name="Lu H."/>
        </authorList>
    </citation>
    <scope>NUCLEOTIDE SEQUENCE [LARGE SCALE GENOMIC DNA]</scope>
    <source>
        <strain evidence="2 3">FT29W</strain>
    </source>
</reference>
<sequence length="88" mass="9887">MSKLNSQAVMDLMEEIFRAFAQTVRYGVRLVQRMSPPALLGAALILAFILTILPLAMVLFAFFLVLKIAVGACVVGGRRQRRRQEHQQ</sequence>
<keyword evidence="1" id="KW-1133">Transmembrane helix</keyword>
<evidence type="ECO:0000313" key="3">
    <source>
        <dbReference type="Proteomes" id="UP000440498"/>
    </source>
</evidence>
<gene>
    <name evidence="2" type="ORF">GEV02_05020</name>
</gene>
<dbReference type="RefSeq" id="WP_152804958.1">
    <property type="nucleotide sequence ID" value="NZ_WHUG01000002.1"/>
</dbReference>
<keyword evidence="3" id="KW-1185">Reference proteome</keyword>
<feature type="transmembrane region" description="Helical" evidence="1">
    <location>
        <begin position="42"/>
        <end position="75"/>
    </location>
</feature>
<accession>A0A6A7MXM9</accession>
<dbReference type="EMBL" id="WHUG01000002">
    <property type="protein sequence ID" value="MQA37503.1"/>
    <property type="molecule type" value="Genomic_DNA"/>
</dbReference>
<organism evidence="2 3">
    <name type="scientific">Rugamonas aquatica</name>
    <dbReference type="NCBI Taxonomy" id="2743357"/>
    <lineage>
        <taxon>Bacteria</taxon>
        <taxon>Pseudomonadati</taxon>
        <taxon>Pseudomonadota</taxon>
        <taxon>Betaproteobacteria</taxon>
        <taxon>Burkholderiales</taxon>
        <taxon>Oxalobacteraceae</taxon>
        <taxon>Telluria group</taxon>
        <taxon>Rugamonas</taxon>
    </lineage>
</organism>
<keyword evidence="1" id="KW-0472">Membrane</keyword>
<evidence type="ECO:0000313" key="2">
    <source>
        <dbReference type="EMBL" id="MQA37503.1"/>
    </source>
</evidence>
<name>A0A6A7MXM9_9BURK</name>
<comment type="caution">
    <text evidence="2">The sequence shown here is derived from an EMBL/GenBank/DDBJ whole genome shotgun (WGS) entry which is preliminary data.</text>
</comment>
<proteinExistence type="predicted"/>